<dbReference type="Gene3D" id="3.30.530.20">
    <property type="match status" value="1"/>
</dbReference>
<name>A0ABW2DNL1_9BACT</name>
<dbReference type="SUPFAM" id="SSF55961">
    <property type="entry name" value="Bet v1-like"/>
    <property type="match status" value="1"/>
</dbReference>
<organism evidence="1 2">
    <name type="scientific">Rufibacter roseus</name>
    <dbReference type="NCBI Taxonomy" id="1567108"/>
    <lineage>
        <taxon>Bacteria</taxon>
        <taxon>Pseudomonadati</taxon>
        <taxon>Bacteroidota</taxon>
        <taxon>Cytophagia</taxon>
        <taxon>Cytophagales</taxon>
        <taxon>Hymenobacteraceae</taxon>
        <taxon>Rufibacter</taxon>
    </lineage>
</organism>
<accession>A0ABW2DNL1</accession>
<dbReference type="EMBL" id="JBHSYQ010000015">
    <property type="protein sequence ID" value="MFC6999412.1"/>
    <property type="molecule type" value="Genomic_DNA"/>
</dbReference>
<evidence type="ECO:0000313" key="1">
    <source>
        <dbReference type="EMBL" id="MFC6999412.1"/>
    </source>
</evidence>
<dbReference type="CDD" id="cd07820">
    <property type="entry name" value="SRPBCC_3"/>
    <property type="match status" value="1"/>
</dbReference>
<protein>
    <submittedName>
        <fullName evidence="1">Cell division protein</fullName>
    </submittedName>
</protein>
<keyword evidence="1" id="KW-0132">Cell division</keyword>
<dbReference type="Proteomes" id="UP001596405">
    <property type="component" value="Unassembled WGS sequence"/>
</dbReference>
<dbReference type="RefSeq" id="WP_066616029.1">
    <property type="nucleotide sequence ID" value="NZ_JBHSYQ010000015.1"/>
</dbReference>
<gene>
    <name evidence="1" type="ORF">ACFQHR_17385</name>
</gene>
<dbReference type="GO" id="GO:0051301">
    <property type="term" value="P:cell division"/>
    <property type="evidence" value="ECO:0007669"/>
    <property type="project" value="UniProtKB-KW"/>
</dbReference>
<keyword evidence="2" id="KW-1185">Reference proteome</keyword>
<dbReference type="InterPro" id="IPR023393">
    <property type="entry name" value="START-like_dom_sf"/>
</dbReference>
<reference evidence="2" key="1">
    <citation type="journal article" date="2019" name="Int. J. Syst. Evol. Microbiol.">
        <title>The Global Catalogue of Microorganisms (GCM) 10K type strain sequencing project: providing services to taxonomists for standard genome sequencing and annotation.</title>
        <authorList>
            <consortium name="The Broad Institute Genomics Platform"/>
            <consortium name="The Broad Institute Genome Sequencing Center for Infectious Disease"/>
            <person name="Wu L."/>
            <person name="Ma J."/>
        </authorList>
    </citation>
    <scope>NUCLEOTIDE SEQUENCE [LARGE SCALE GENOMIC DNA]</scope>
    <source>
        <strain evidence="2">CGMCC 4.7393</strain>
    </source>
</reference>
<sequence>MPIINLQLEVKAPVEVCFDLSRSIDVHMLSTAKTQEKAVAGVVAGLIDLQETVTWQAVHFGVKQKLTSVITHFERPYYFVDEMVSGAFKRFKHEHKFTAVSPTTTSITESFDYTSPLGQLGKIADWLFLERYMRQLLQDRNEVIKQVAETDEWKKYLQVEKVVVNAGRV</sequence>
<proteinExistence type="predicted"/>
<evidence type="ECO:0000313" key="2">
    <source>
        <dbReference type="Proteomes" id="UP001596405"/>
    </source>
</evidence>
<keyword evidence="1" id="KW-0131">Cell cycle</keyword>
<comment type="caution">
    <text evidence="1">The sequence shown here is derived from an EMBL/GenBank/DDBJ whole genome shotgun (WGS) entry which is preliminary data.</text>
</comment>